<evidence type="ECO:0000256" key="3">
    <source>
        <dbReference type="ARBA" id="ARBA00021330"/>
    </source>
</evidence>
<name>A0A1Y1WPX7_9FUNG</name>
<keyword evidence="15" id="KW-1185">Reference proteome</keyword>
<keyword evidence="7" id="KW-0479">Metal-binding</keyword>
<feature type="compositionally biased region" description="Polar residues" evidence="13">
    <location>
        <begin position="314"/>
        <end position="324"/>
    </location>
</feature>
<dbReference type="InterPro" id="IPR026610">
    <property type="entry name" value="Hen1"/>
</dbReference>
<evidence type="ECO:0000256" key="7">
    <source>
        <dbReference type="ARBA" id="ARBA00022723"/>
    </source>
</evidence>
<dbReference type="STRING" id="1754192.A0A1Y1WPX7"/>
<reference evidence="14 15" key="1">
    <citation type="submission" date="2016-08" db="EMBL/GenBank/DDBJ databases">
        <title>A Parts List for Fungal Cellulosomes Revealed by Comparative Genomics.</title>
        <authorList>
            <consortium name="DOE Joint Genome Institute"/>
            <person name="Haitjema C.H."/>
            <person name="Gilmore S.P."/>
            <person name="Henske J.K."/>
            <person name="Solomon K.V."/>
            <person name="De Groot R."/>
            <person name="Kuo A."/>
            <person name="Mondo S.J."/>
            <person name="Salamov A.A."/>
            <person name="Labutti K."/>
            <person name="Zhao Z."/>
            <person name="Chiniquy J."/>
            <person name="Barry K."/>
            <person name="Brewer H.M."/>
            <person name="Purvine S.O."/>
            <person name="Wright A.T."/>
            <person name="Boxma B."/>
            <person name="Van Alen T."/>
            <person name="Hackstein J.H."/>
            <person name="Baker S.E."/>
            <person name="Grigoriev I.V."/>
            <person name="O'Malley M.A."/>
        </authorList>
    </citation>
    <scope>NUCLEOTIDE SEQUENCE [LARGE SCALE GENOMIC DNA]</scope>
    <source>
        <strain evidence="14 15">S4</strain>
    </source>
</reference>
<dbReference type="GO" id="GO:0030422">
    <property type="term" value="P:siRNA processing"/>
    <property type="evidence" value="ECO:0007669"/>
    <property type="project" value="TreeGrafter"/>
</dbReference>
<dbReference type="EMBL" id="MCFG01000365">
    <property type="protein sequence ID" value="ORX75316.1"/>
    <property type="molecule type" value="Genomic_DNA"/>
</dbReference>
<comment type="similarity">
    <text evidence="2">Belongs to the methyltransferase superfamily. HEN1 family.</text>
</comment>
<dbReference type="EC" id="2.1.1.386" evidence="11"/>
<dbReference type="AlphaFoldDB" id="A0A1Y1WPX7"/>
<dbReference type="GO" id="GO:0005634">
    <property type="term" value="C:nucleus"/>
    <property type="evidence" value="ECO:0007669"/>
    <property type="project" value="TreeGrafter"/>
</dbReference>
<proteinExistence type="inferred from homology"/>
<comment type="cofactor">
    <cofactor evidence="1">
        <name>Mg(2+)</name>
        <dbReference type="ChEBI" id="CHEBI:18420"/>
    </cofactor>
</comment>
<dbReference type="CDD" id="cd02440">
    <property type="entry name" value="AdoMet_MTases"/>
    <property type="match status" value="1"/>
</dbReference>
<feature type="region of interest" description="Disordered" evidence="13">
    <location>
        <begin position="314"/>
        <end position="358"/>
    </location>
</feature>
<evidence type="ECO:0000256" key="2">
    <source>
        <dbReference type="ARBA" id="ARBA00009026"/>
    </source>
</evidence>
<evidence type="ECO:0000256" key="9">
    <source>
        <dbReference type="ARBA" id="ARBA00022884"/>
    </source>
</evidence>
<keyword evidence="9" id="KW-0694">RNA-binding</keyword>
<feature type="compositionally biased region" description="Basic and acidic residues" evidence="13">
    <location>
        <begin position="408"/>
        <end position="430"/>
    </location>
</feature>
<evidence type="ECO:0000313" key="15">
    <source>
        <dbReference type="Proteomes" id="UP000193944"/>
    </source>
</evidence>
<evidence type="ECO:0000256" key="5">
    <source>
        <dbReference type="ARBA" id="ARBA00022679"/>
    </source>
</evidence>
<gene>
    <name evidence="14" type="ORF">BCR32DRAFT_296975</name>
</gene>
<dbReference type="GO" id="GO:0003723">
    <property type="term" value="F:RNA binding"/>
    <property type="evidence" value="ECO:0007669"/>
    <property type="project" value="UniProtKB-KW"/>
</dbReference>
<evidence type="ECO:0000256" key="10">
    <source>
        <dbReference type="ARBA" id="ARBA00023158"/>
    </source>
</evidence>
<dbReference type="Gene3D" id="3.40.50.150">
    <property type="entry name" value="Vaccinia Virus protein VP39"/>
    <property type="match status" value="1"/>
</dbReference>
<feature type="region of interest" description="Disordered" evidence="13">
    <location>
        <begin position="407"/>
        <end position="430"/>
    </location>
</feature>
<feature type="region of interest" description="Disordered" evidence="13">
    <location>
        <begin position="462"/>
        <end position="521"/>
    </location>
</feature>
<feature type="compositionally biased region" description="Basic and acidic residues" evidence="13">
    <location>
        <begin position="327"/>
        <end position="358"/>
    </location>
</feature>
<dbReference type="GO" id="GO:0046872">
    <property type="term" value="F:metal ion binding"/>
    <property type="evidence" value="ECO:0007669"/>
    <property type="project" value="UniProtKB-KW"/>
</dbReference>
<evidence type="ECO:0000256" key="13">
    <source>
        <dbReference type="SAM" id="MobiDB-lite"/>
    </source>
</evidence>
<dbReference type="GO" id="GO:0090486">
    <property type="term" value="F:small RNA 2'-O-methyltransferase activity"/>
    <property type="evidence" value="ECO:0007669"/>
    <property type="project" value="UniProtKB-EC"/>
</dbReference>
<dbReference type="OrthoDB" id="2154311at2759"/>
<evidence type="ECO:0000256" key="8">
    <source>
        <dbReference type="ARBA" id="ARBA00022842"/>
    </source>
</evidence>
<evidence type="ECO:0000256" key="11">
    <source>
        <dbReference type="ARBA" id="ARBA00035025"/>
    </source>
</evidence>
<comment type="caution">
    <text evidence="14">The sequence shown here is derived from an EMBL/GenBank/DDBJ whole genome shotgun (WGS) entry which is preliminary data.</text>
</comment>
<keyword evidence="5" id="KW-0808">Transferase</keyword>
<keyword evidence="6" id="KW-0949">S-adenosyl-L-methionine</keyword>
<sequence length="533" mass="64448">MSKPFFSSPLWFERRTLILKILNKEKNIKKIIDYGCNVGNLLDVLKNGDDYEEIIGVDYDEEVLKEAYEKCEVSSYFLNYKKLHPFNIKLLKGNIKYTDKRLLNADALVCSEVIEHLDNETLEVFPNIVFNIYKPRLVIITTPNIEFNYYFKELNYGKPKQKFRHEDHNFEWTRKEFLTWVENITNQYNYEYEITGIGSAPEELINGDRGYCTQIAIFHRKDHNENININDNKAKELKENFQCLYDINYPYYENISVEILKELLIYSKNYIEQNNSKQIEQYNYYYQNNNKYNISSIATEEIINNNKNTQLTTKITENTDNIPNILNEKEKENSKNDENKERQDEKEEKEKEMEYKDENESNNINSYIYSINFDDIYNDYGIRKYCKSKEELKEYFQSKEISSIFTYDNKDNNNNEKEKEKNNKCESDNDKKENKYLDKIYIHNIDDLYDCYYKYYPKNDVDASDDYSDGYNDDYSDDYNDDYNDNYNDDYNDDYNDNYNDDYDYYYKNNKNYDDDDNNDNNFSYSCHSEMEY</sequence>
<dbReference type="GO" id="GO:0005737">
    <property type="term" value="C:cytoplasm"/>
    <property type="evidence" value="ECO:0007669"/>
    <property type="project" value="TreeGrafter"/>
</dbReference>
<dbReference type="SUPFAM" id="SSF53335">
    <property type="entry name" value="S-adenosyl-L-methionine-dependent methyltransferases"/>
    <property type="match status" value="1"/>
</dbReference>
<evidence type="ECO:0000256" key="1">
    <source>
        <dbReference type="ARBA" id="ARBA00001946"/>
    </source>
</evidence>
<reference evidence="14 15" key="2">
    <citation type="submission" date="2016-08" db="EMBL/GenBank/DDBJ databases">
        <title>Pervasive Adenine N6-methylation of Active Genes in Fungi.</title>
        <authorList>
            <consortium name="DOE Joint Genome Institute"/>
            <person name="Mondo S.J."/>
            <person name="Dannebaum R.O."/>
            <person name="Kuo R.C."/>
            <person name="Labutti K."/>
            <person name="Haridas S."/>
            <person name="Kuo A."/>
            <person name="Salamov A."/>
            <person name="Ahrendt S.R."/>
            <person name="Lipzen A."/>
            <person name="Sullivan W."/>
            <person name="Andreopoulos W.B."/>
            <person name="Clum A."/>
            <person name="Lindquist E."/>
            <person name="Daum C."/>
            <person name="Ramamoorthy G.K."/>
            <person name="Gryganskyi A."/>
            <person name="Culley D."/>
            <person name="Magnuson J.K."/>
            <person name="James T.Y."/>
            <person name="O'Malley M.A."/>
            <person name="Stajich J.E."/>
            <person name="Spatafora J.W."/>
            <person name="Visel A."/>
            <person name="Grigoriev I.V."/>
        </authorList>
    </citation>
    <scope>NUCLEOTIDE SEQUENCE [LARGE SCALE GENOMIC DNA]</scope>
    <source>
        <strain evidence="14 15">S4</strain>
    </source>
</reference>
<evidence type="ECO:0000256" key="12">
    <source>
        <dbReference type="ARBA" id="ARBA00048418"/>
    </source>
</evidence>
<dbReference type="InterPro" id="IPR029063">
    <property type="entry name" value="SAM-dependent_MTases_sf"/>
</dbReference>
<evidence type="ECO:0000313" key="14">
    <source>
        <dbReference type="EMBL" id="ORX75316.1"/>
    </source>
</evidence>
<dbReference type="PANTHER" id="PTHR21404">
    <property type="entry name" value="HEN1"/>
    <property type="match status" value="1"/>
</dbReference>
<keyword evidence="8" id="KW-0460">Magnesium</keyword>
<organism evidence="14 15">
    <name type="scientific">Anaeromyces robustus</name>
    <dbReference type="NCBI Taxonomy" id="1754192"/>
    <lineage>
        <taxon>Eukaryota</taxon>
        <taxon>Fungi</taxon>
        <taxon>Fungi incertae sedis</taxon>
        <taxon>Chytridiomycota</taxon>
        <taxon>Chytridiomycota incertae sedis</taxon>
        <taxon>Neocallimastigomycetes</taxon>
        <taxon>Neocallimastigales</taxon>
        <taxon>Neocallimastigaceae</taxon>
        <taxon>Anaeromyces</taxon>
    </lineage>
</organism>
<protein>
    <recommendedName>
        <fullName evidence="3">Small RNA 2'-O-methyltransferase</fullName>
        <ecNumber evidence="11">2.1.1.386</ecNumber>
    </recommendedName>
</protein>
<comment type="catalytic activity">
    <reaction evidence="12">
        <text>small RNA 3'-end nucleotide + S-adenosyl-L-methionine = small RNA 3'-end 2'-O-methylnucleotide + S-adenosyl-L-homocysteine + H(+)</text>
        <dbReference type="Rhea" id="RHEA:37887"/>
        <dbReference type="Rhea" id="RHEA-COMP:10415"/>
        <dbReference type="Rhea" id="RHEA-COMP:10416"/>
        <dbReference type="ChEBI" id="CHEBI:15378"/>
        <dbReference type="ChEBI" id="CHEBI:57856"/>
        <dbReference type="ChEBI" id="CHEBI:59789"/>
        <dbReference type="ChEBI" id="CHEBI:74896"/>
        <dbReference type="ChEBI" id="CHEBI:74898"/>
        <dbReference type="EC" id="2.1.1.386"/>
    </reaction>
</comment>
<feature type="compositionally biased region" description="Acidic residues" evidence="13">
    <location>
        <begin position="462"/>
        <end position="504"/>
    </location>
</feature>
<dbReference type="GO" id="GO:0001510">
    <property type="term" value="P:RNA methylation"/>
    <property type="evidence" value="ECO:0007669"/>
    <property type="project" value="InterPro"/>
</dbReference>
<evidence type="ECO:0000256" key="6">
    <source>
        <dbReference type="ARBA" id="ARBA00022691"/>
    </source>
</evidence>
<keyword evidence="4" id="KW-0489">Methyltransferase</keyword>
<keyword evidence="10" id="KW-0943">RNA-mediated gene silencing</keyword>
<dbReference type="Pfam" id="PF13489">
    <property type="entry name" value="Methyltransf_23"/>
    <property type="match status" value="1"/>
</dbReference>
<dbReference type="Proteomes" id="UP000193944">
    <property type="component" value="Unassembled WGS sequence"/>
</dbReference>
<dbReference type="PANTHER" id="PTHR21404:SF3">
    <property type="entry name" value="SMALL RNA 2'-O-METHYLTRANSFERASE"/>
    <property type="match status" value="1"/>
</dbReference>
<evidence type="ECO:0000256" key="4">
    <source>
        <dbReference type="ARBA" id="ARBA00022603"/>
    </source>
</evidence>
<accession>A0A1Y1WPX7</accession>